<comment type="similarity">
    <text evidence="1">Belongs to the eukaryotic ribosomal protein eS17 family.</text>
</comment>
<dbReference type="PANTHER" id="PTHR10732">
    <property type="entry name" value="40S RIBOSOMAL PROTEIN S17"/>
    <property type="match status" value="1"/>
</dbReference>
<dbReference type="HAMAP" id="MF_00511">
    <property type="entry name" value="Ribosomal_eS17"/>
    <property type="match status" value="1"/>
</dbReference>
<dbReference type="GO" id="GO:0005829">
    <property type="term" value="C:cytosol"/>
    <property type="evidence" value="ECO:0007669"/>
    <property type="project" value="UniProtKB-ARBA"/>
</dbReference>
<dbReference type="Proteomes" id="UP001642260">
    <property type="component" value="Unassembled WGS sequence"/>
</dbReference>
<evidence type="ECO:0008006" key="7">
    <source>
        <dbReference type="Google" id="ProtNLM"/>
    </source>
</evidence>
<reference evidence="5 6" key="1">
    <citation type="submission" date="2022-03" db="EMBL/GenBank/DDBJ databases">
        <authorList>
            <person name="Macdonald S."/>
            <person name="Ahmed S."/>
            <person name="Newling K."/>
        </authorList>
    </citation>
    <scope>NUCLEOTIDE SEQUENCE [LARGE SCALE GENOMIC DNA]</scope>
</reference>
<evidence type="ECO:0000256" key="2">
    <source>
        <dbReference type="ARBA" id="ARBA00022980"/>
    </source>
</evidence>
<accession>A0ABC8M4I2</accession>
<organism evidence="5 6">
    <name type="scientific">Eruca vesicaria subsp. sativa</name>
    <name type="common">Garden rocket</name>
    <name type="synonym">Eruca sativa</name>
    <dbReference type="NCBI Taxonomy" id="29727"/>
    <lineage>
        <taxon>Eukaryota</taxon>
        <taxon>Viridiplantae</taxon>
        <taxon>Streptophyta</taxon>
        <taxon>Embryophyta</taxon>
        <taxon>Tracheophyta</taxon>
        <taxon>Spermatophyta</taxon>
        <taxon>Magnoliopsida</taxon>
        <taxon>eudicotyledons</taxon>
        <taxon>Gunneridae</taxon>
        <taxon>Pentapetalae</taxon>
        <taxon>rosids</taxon>
        <taxon>malvids</taxon>
        <taxon>Brassicales</taxon>
        <taxon>Brassicaceae</taxon>
        <taxon>Brassiceae</taxon>
        <taxon>Eruca</taxon>
    </lineage>
</organism>
<dbReference type="FunFam" id="1.10.60.20:FF:000001">
    <property type="entry name" value="40S ribosomal protein S17"/>
    <property type="match status" value="1"/>
</dbReference>
<keyword evidence="2" id="KW-0689">Ribosomal protein</keyword>
<evidence type="ECO:0000256" key="3">
    <source>
        <dbReference type="ARBA" id="ARBA00023274"/>
    </source>
</evidence>
<dbReference type="GO" id="GO:0005840">
    <property type="term" value="C:ribosome"/>
    <property type="evidence" value="ECO:0007669"/>
    <property type="project" value="UniProtKB-KW"/>
</dbReference>
<keyword evidence="3" id="KW-0687">Ribonucleoprotein</keyword>
<dbReference type="EMBL" id="CAKOAT010875153">
    <property type="protein sequence ID" value="CAH8390059.1"/>
    <property type="molecule type" value="Genomic_DNA"/>
</dbReference>
<sequence>MSPITSSTAEISTRVIMGRMRTKKVKKSSPQVIENYYSRMNLAFHTNKKILEEVAIIPSKRLRNKISGFSTHLMKRIQKGPMVESPSSSRRKSMRRMDGGDELINPFFKKISS</sequence>
<dbReference type="PANTHER" id="PTHR10732:SF0">
    <property type="entry name" value="40S RIBOSOMAL PROTEIN S17"/>
    <property type="match status" value="1"/>
</dbReference>
<dbReference type="AlphaFoldDB" id="A0ABC8M4I2"/>
<protein>
    <recommendedName>
        <fullName evidence="7">Ribosomal protein S17</fullName>
    </recommendedName>
</protein>
<keyword evidence="6" id="KW-1185">Reference proteome</keyword>
<name>A0ABC8M4I2_ERUVS</name>
<dbReference type="Pfam" id="PF00833">
    <property type="entry name" value="Ribosomal_S17e"/>
    <property type="match status" value="1"/>
</dbReference>
<comment type="caution">
    <text evidence="5">The sequence shown here is derived from an EMBL/GenBank/DDBJ whole genome shotgun (WGS) entry which is preliminary data.</text>
</comment>
<evidence type="ECO:0000256" key="1">
    <source>
        <dbReference type="ARBA" id="ARBA00010444"/>
    </source>
</evidence>
<dbReference type="Gene3D" id="1.10.60.20">
    <property type="entry name" value="Ribosomal protein S17e-like"/>
    <property type="match status" value="1"/>
</dbReference>
<evidence type="ECO:0000313" key="6">
    <source>
        <dbReference type="Proteomes" id="UP001642260"/>
    </source>
</evidence>
<feature type="region of interest" description="Disordered" evidence="4">
    <location>
        <begin position="77"/>
        <end position="102"/>
    </location>
</feature>
<proteinExistence type="inferred from homology"/>
<dbReference type="PROSITE" id="PS00712">
    <property type="entry name" value="RIBOSOMAL_S17E"/>
    <property type="match status" value="1"/>
</dbReference>
<evidence type="ECO:0000313" key="5">
    <source>
        <dbReference type="EMBL" id="CAH8390059.1"/>
    </source>
</evidence>
<dbReference type="InterPro" id="IPR001210">
    <property type="entry name" value="Ribosomal_eS17"/>
</dbReference>
<gene>
    <name evidence="5" type="ORF">ERUC_LOCUS42542</name>
</gene>
<dbReference type="GO" id="GO:1990904">
    <property type="term" value="C:ribonucleoprotein complex"/>
    <property type="evidence" value="ECO:0007669"/>
    <property type="project" value="UniProtKB-KW"/>
</dbReference>
<dbReference type="SUPFAM" id="SSF116820">
    <property type="entry name" value="Rps17e-like"/>
    <property type="match status" value="1"/>
</dbReference>
<dbReference type="InterPro" id="IPR018273">
    <property type="entry name" value="Ribosomal_eS17_CS"/>
</dbReference>
<evidence type="ECO:0000256" key="4">
    <source>
        <dbReference type="SAM" id="MobiDB-lite"/>
    </source>
</evidence>
<dbReference type="InterPro" id="IPR036401">
    <property type="entry name" value="Ribosomal_eS17_sf"/>
</dbReference>
<dbReference type="GO" id="GO:0003729">
    <property type="term" value="F:mRNA binding"/>
    <property type="evidence" value="ECO:0007669"/>
    <property type="project" value="UniProtKB-ARBA"/>
</dbReference>